<dbReference type="eggNOG" id="COG3317">
    <property type="taxonomic scope" value="Bacteria"/>
</dbReference>
<dbReference type="RefSeq" id="WP_008439296.1">
    <property type="nucleotide sequence ID" value="NZ_LVJS01000142.1"/>
</dbReference>
<dbReference type="AlphaFoldDB" id="A0A154QDB9"/>
<dbReference type="PROSITE" id="PS51257">
    <property type="entry name" value="PROKAR_LIPOPROTEIN"/>
    <property type="match status" value="1"/>
</dbReference>
<gene>
    <name evidence="1" type="ORF">RHOFW104T7_03145</name>
</gene>
<dbReference type="Proteomes" id="UP000076131">
    <property type="component" value="Unassembled WGS sequence"/>
</dbReference>
<keyword evidence="2" id="KW-1185">Reference proteome</keyword>
<accession>A0A154QDB9</accession>
<organism evidence="1 2">
    <name type="scientific">Rhodanobacter thiooxydans</name>
    <dbReference type="NCBI Taxonomy" id="416169"/>
    <lineage>
        <taxon>Bacteria</taxon>
        <taxon>Pseudomonadati</taxon>
        <taxon>Pseudomonadota</taxon>
        <taxon>Gammaproteobacteria</taxon>
        <taxon>Lysobacterales</taxon>
        <taxon>Rhodanobacteraceae</taxon>
        <taxon>Rhodanobacter</taxon>
    </lineage>
</organism>
<evidence type="ECO:0008006" key="3">
    <source>
        <dbReference type="Google" id="ProtNLM"/>
    </source>
</evidence>
<evidence type="ECO:0000313" key="2">
    <source>
        <dbReference type="Proteomes" id="UP000076131"/>
    </source>
</evidence>
<evidence type="ECO:0000313" key="1">
    <source>
        <dbReference type="EMBL" id="KZC21963.1"/>
    </source>
</evidence>
<comment type="caution">
    <text evidence="1">The sequence shown here is derived from an EMBL/GenBank/DDBJ whole genome shotgun (WGS) entry which is preliminary data.</text>
</comment>
<sequence length="196" mass="19865">MKKTSLLVALPAVALAGLLLSGCGMFRSHKAWDKAVQEAPLEIPPSLDRPSTSEALVIPSPGANLPTASGATARVSSTGGQISDGFVLADSVDNAYRRVGQVLESGSLGELAGHDDAAHSYTLNVSDAMAQPRKKGFFGRLFGRDKGGSAAAPGAGSHQVQISINDSGTASSEVRAEGNAAAVGKVIDALKSRLGG</sequence>
<reference evidence="1 2" key="1">
    <citation type="journal article" date="2016" name="MBio">
        <title>Lateral Gene Transfer in a Heavy Metal-Contaminated-Groundwater Microbial Community.</title>
        <authorList>
            <person name="Hemme C.L."/>
            <person name="Green S.J."/>
            <person name="Rishishwar L."/>
            <person name="Prakash O."/>
            <person name="Pettenato A."/>
            <person name="Chakraborty R."/>
            <person name="Deutschbauer A.M."/>
            <person name="Van Nostrand J.D."/>
            <person name="Wu L."/>
            <person name="He Z."/>
            <person name="Jordan I.K."/>
            <person name="Hazen T.C."/>
            <person name="Arkin A.P."/>
            <person name="Kostka J.E."/>
            <person name="Zhou J."/>
        </authorList>
    </citation>
    <scope>NUCLEOTIDE SEQUENCE [LARGE SCALE GENOMIC DNA]</scope>
    <source>
        <strain evidence="1 2">FW104-T7</strain>
    </source>
</reference>
<dbReference type="EMBL" id="LVJS01000142">
    <property type="protein sequence ID" value="KZC21963.1"/>
    <property type="molecule type" value="Genomic_DNA"/>
</dbReference>
<proteinExistence type="predicted"/>
<name>A0A154QDB9_9GAMM</name>
<protein>
    <recommendedName>
        <fullName evidence="3">Lipoprotein</fullName>
    </recommendedName>
</protein>
<dbReference type="STRING" id="416169.RHOFW104T7_03145"/>